<keyword evidence="2" id="KW-1185">Reference proteome</keyword>
<protein>
    <submittedName>
        <fullName evidence="1">Uncharacterized protein</fullName>
    </submittedName>
</protein>
<organism evidence="1 2">
    <name type="scientific">Porites evermanni</name>
    <dbReference type="NCBI Taxonomy" id="104178"/>
    <lineage>
        <taxon>Eukaryota</taxon>
        <taxon>Metazoa</taxon>
        <taxon>Cnidaria</taxon>
        <taxon>Anthozoa</taxon>
        <taxon>Hexacorallia</taxon>
        <taxon>Scleractinia</taxon>
        <taxon>Fungiina</taxon>
        <taxon>Poritidae</taxon>
        <taxon>Porites</taxon>
    </lineage>
</organism>
<name>A0ABN8LRV1_9CNID</name>
<proteinExistence type="predicted"/>
<dbReference type="EMBL" id="CALNXI010000126">
    <property type="protein sequence ID" value="CAH3019799.1"/>
    <property type="molecule type" value="Genomic_DNA"/>
</dbReference>
<reference evidence="1 2" key="1">
    <citation type="submission" date="2022-05" db="EMBL/GenBank/DDBJ databases">
        <authorList>
            <consortium name="Genoscope - CEA"/>
            <person name="William W."/>
        </authorList>
    </citation>
    <scope>NUCLEOTIDE SEQUENCE [LARGE SCALE GENOMIC DNA]</scope>
</reference>
<accession>A0ABN8LRV1</accession>
<evidence type="ECO:0000313" key="1">
    <source>
        <dbReference type="EMBL" id="CAH3019799.1"/>
    </source>
</evidence>
<gene>
    <name evidence="1" type="ORF">PEVE_00004198</name>
</gene>
<sequence length="114" mass="12944">MCGNALFETQKLKEDHVRQGQYFLEYLNFSCTRTCDRCLNEGWTRGVSVQRSPVAALDVSVTSTGDQIDKFLPSVQIQKLINEGKLPFSEGRFLQGSSMQSKRKEHSSAYFLDN</sequence>
<evidence type="ECO:0000313" key="2">
    <source>
        <dbReference type="Proteomes" id="UP001159427"/>
    </source>
</evidence>
<comment type="caution">
    <text evidence="1">The sequence shown here is derived from an EMBL/GenBank/DDBJ whole genome shotgun (WGS) entry which is preliminary data.</text>
</comment>
<dbReference type="Proteomes" id="UP001159427">
    <property type="component" value="Unassembled WGS sequence"/>
</dbReference>